<sequence length="771" mass="89679">MNFRKLFRFLISCIVLLLGNVVYTLCCGPTPDPYDYYISFFSPLTKGAGYEPFYYTALDNFYANPTPSEEVANTNDWQKYTGSKVKTKDIRECIYTYPLSNLQAINTGAGLPDSLKQNSFVGYLLKDKEASRYLLFAKSCEPEVSVENAWTAPERNAVQLTKLYEEGINLYHQTKNENIRERYAFQLVRLLHYNNQYHKAEISFDQLFKNNTGSLIYYKSLALKAGALYHQKDTVQSAFLFSKVFEQAPSLRISCFTSYKWCNVTPKMIYPLCNNPREKAVVAALDGFGNPELSTVPIQNVYTLDPESPILNVLLAREINKLEETYLAPSLAKQGQDLQINTLDTRDISEQKELRNSLVALQSLADSLIAQKKLLNLNYWRMASAYLSYMQQDYAGAKLRLTAAKSKDSAEKDQWEMINLLVNINQQTDINKDFEAQLLTSFKWLDKKTGNIELPYDSYNTDQSWFYKKMYRNLLFAVLAPKYHKQGDYVKESLIRGRCDELMISDYFVSGKTAVEQIQDDMGPKELIKLNDFLLQQNKTPYETYLAKYFPKELNINATIGISYVRLHDFKSAAEWFKKAPAERLSISYQIFNDQLMDYGEDVETGKFNKPISQLDFCNQMVDLEETMKKPQAPATAFYKYANALFSISYYGHTWDFVKKYRPTYLWYTPEVEKDPFLRQYFGCYKAEEYYLKALKISSPTNKEFRARCAFLAARCAQKHIAIDNNDKYLKTWIRNKYFPQLVTDYSQTKFYQQVYNQCGYLRDYVKSNKK</sequence>
<dbReference type="Proteomes" id="UP000260644">
    <property type="component" value="Unassembled WGS sequence"/>
</dbReference>
<dbReference type="OrthoDB" id="605297at2"/>
<name>A0A3E1Y7G9_9BACT</name>
<dbReference type="RefSeq" id="WP_116976935.1">
    <property type="nucleotide sequence ID" value="NZ_QPMM01000009.1"/>
</dbReference>
<dbReference type="AlphaFoldDB" id="A0A3E1Y7G9"/>
<evidence type="ECO:0008006" key="3">
    <source>
        <dbReference type="Google" id="ProtNLM"/>
    </source>
</evidence>
<evidence type="ECO:0000313" key="2">
    <source>
        <dbReference type="Proteomes" id="UP000260644"/>
    </source>
</evidence>
<protein>
    <recommendedName>
        <fullName evidence="3">Tetratricopeptide repeat protein</fullName>
    </recommendedName>
</protein>
<dbReference type="InterPro" id="IPR011990">
    <property type="entry name" value="TPR-like_helical_dom_sf"/>
</dbReference>
<organism evidence="1 2">
    <name type="scientific">Chitinophaga silvatica</name>
    <dbReference type="NCBI Taxonomy" id="2282649"/>
    <lineage>
        <taxon>Bacteria</taxon>
        <taxon>Pseudomonadati</taxon>
        <taxon>Bacteroidota</taxon>
        <taxon>Chitinophagia</taxon>
        <taxon>Chitinophagales</taxon>
        <taxon>Chitinophagaceae</taxon>
        <taxon>Chitinophaga</taxon>
    </lineage>
</organism>
<keyword evidence="2" id="KW-1185">Reference proteome</keyword>
<comment type="caution">
    <text evidence="1">The sequence shown here is derived from an EMBL/GenBank/DDBJ whole genome shotgun (WGS) entry which is preliminary data.</text>
</comment>
<reference evidence="1 2" key="1">
    <citation type="submission" date="2018-07" db="EMBL/GenBank/DDBJ databases">
        <title>Chitinophaga K2CV101002-2 sp. nov., isolated from a monsoon evergreen broad-leaved forest soil.</title>
        <authorList>
            <person name="Lv Y."/>
        </authorList>
    </citation>
    <scope>NUCLEOTIDE SEQUENCE [LARGE SCALE GENOMIC DNA]</scope>
    <source>
        <strain evidence="1 2">GDMCC 1.1288</strain>
    </source>
</reference>
<evidence type="ECO:0000313" key="1">
    <source>
        <dbReference type="EMBL" id="RFS20986.1"/>
    </source>
</evidence>
<dbReference type="SUPFAM" id="SSF48452">
    <property type="entry name" value="TPR-like"/>
    <property type="match status" value="1"/>
</dbReference>
<dbReference type="EMBL" id="QPMM01000009">
    <property type="protein sequence ID" value="RFS20986.1"/>
    <property type="molecule type" value="Genomic_DNA"/>
</dbReference>
<proteinExistence type="predicted"/>
<accession>A0A3E1Y7G9</accession>
<gene>
    <name evidence="1" type="ORF">DVR12_16685</name>
</gene>